<reference evidence="2 3" key="1">
    <citation type="submission" date="2014-09" db="EMBL/GenBank/DDBJ databases">
        <title>Genome sequencing of Methyloceanibacter caenitepidi Gela4.</title>
        <authorList>
            <person name="Takeuchi M."/>
            <person name="Susumu S."/>
            <person name="Kamagata Y."/>
            <person name="Oshima K."/>
            <person name="Hattori M."/>
            <person name="Iwasaki W."/>
        </authorList>
    </citation>
    <scope>NUCLEOTIDE SEQUENCE [LARGE SCALE GENOMIC DNA]</scope>
    <source>
        <strain evidence="2 3">Gela4</strain>
    </source>
</reference>
<keyword evidence="3" id="KW-1185">Reference proteome</keyword>
<dbReference type="Proteomes" id="UP000031643">
    <property type="component" value="Chromosome"/>
</dbReference>
<evidence type="ECO:0000313" key="2">
    <source>
        <dbReference type="EMBL" id="BAQ16685.1"/>
    </source>
</evidence>
<feature type="region of interest" description="Disordered" evidence="1">
    <location>
        <begin position="34"/>
        <end position="57"/>
    </location>
</feature>
<dbReference type="InterPro" id="IPR021322">
    <property type="entry name" value="DUF2924"/>
</dbReference>
<dbReference type="HOGENOM" id="CLU_124387_0_0_5"/>
<proteinExistence type="predicted"/>
<dbReference type="EMBL" id="AP014648">
    <property type="protein sequence ID" value="BAQ16685.1"/>
    <property type="molecule type" value="Genomic_DNA"/>
</dbReference>
<evidence type="ECO:0000313" key="3">
    <source>
        <dbReference type="Proteomes" id="UP000031643"/>
    </source>
</evidence>
<name>A0A0A8K187_9HYPH</name>
<dbReference type="STRING" id="1384459.GL4_1227"/>
<dbReference type="KEGG" id="mcg:GL4_1227"/>
<protein>
    <submittedName>
        <fullName evidence="2">Putative bacteriophage-related protein</fullName>
    </submittedName>
</protein>
<gene>
    <name evidence="2" type="ORF">GL4_1227</name>
</gene>
<dbReference type="Pfam" id="PF11149">
    <property type="entry name" value="DUF2924"/>
    <property type="match status" value="1"/>
</dbReference>
<accession>A0A0A8K187</accession>
<dbReference type="AlphaFoldDB" id="A0A0A8K187"/>
<sequence>MPHHASRAFLVRAVAYGLQAEVYGGLDSETRRLLKKAGQTNGKSSRPQRRRLSKGSKLFREWHGETHEVLVLDKDFAWRGETYPSLSAIARAITGTNWNGWAFFGLKRRTKEAPADD</sequence>
<evidence type="ECO:0000256" key="1">
    <source>
        <dbReference type="SAM" id="MobiDB-lite"/>
    </source>
</evidence>
<organism evidence="2 3">
    <name type="scientific">Methyloceanibacter caenitepidi</name>
    <dbReference type="NCBI Taxonomy" id="1384459"/>
    <lineage>
        <taxon>Bacteria</taxon>
        <taxon>Pseudomonadati</taxon>
        <taxon>Pseudomonadota</taxon>
        <taxon>Alphaproteobacteria</taxon>
        <taxon>Hyphomicrobiales</taxon>
        <taxon>Hyphomicrobiaceae</taxon>
        <taxon>Methyloceanibacter</taxon>
    </lineage>
</organism>